<dbReference type="Gene3D" id="3.40.309.10">
    <property type="entry name" value="Aldehyde Dehydrogenase, Chain A, domain 2"/>
    <property type="match status" value="1"/>
</dbReference>
<dbReference type="PANTHER" id="PTHR11699">
    <property type="entry name" value="ALDEHYDE DEHYDROGENASE-RELATED"/>
    <property type="match status" value="1"/>
</dbReference>
<evidence type="ECO:0000259" key="5">
    <source>
        <dbReference type="Pfam" id="PF00171"/>
    </source>
</evidence>
<evidence type="ECO:0000313" key="7">
    <source>
        <dbReference type="Proteomes" id="UP000009131"/>
    </source>
</evidence>
<sequence length="532" mass="57172">MLASSTKLVRLATYTRLSRCTSTARRAAPIRKMSSAVPTVEIGSYSVPVGLFVGGQFVPGHGDSLDTVNPATEETLGTVQTANQADVDNAVAIARECFETTWGTNTAGTERGRLMFKLADLMDAATEELAAIECADSGKPISWCKADIGDATTCLRYFAGAADKIQGATIEVDDRQKYASVRKEPIGVVLQICPWNYPIVMWSWKVAPALAAGCAIIFKPAENTPLSTLKLAELVHEAGYPAGAFNVLNGLGKTTGQLLVEHMDIDKVAFTGSTAVGRQIAITAAKTNLKRVTLELGGKSPNIVFASANLKEAAKWAAFGVFENMGQSCTAGSRVLVQESIYDEFIKLFVQAAQAVKVGNPLDADTFMGAQISKTHFERIMGYIEKGKQQGAKVATGGVRKGTKGYFVEPTIFENVSQENAIAIDEIFGPVAAVIKFKDEAEAIQIANATDYGLAAGVHSTDVNQIHRVTRRIKAGTVWINQYVAADAKIPFGGYKQSGWGRELGLQGLEAYLETKSVHHYYGDDLDWPIIL</sequence>
<dbReference type="Proteomes" id="UP000009131">
    <property type="component" value="Unassembled WGS sequence"/>
</dbReference>
<keyword evidence="2 4" id="KW-0560">Oxidoreductase</keyword>
<dbReference type="FunFam" id="3.40.309.10:FF:000012">
    <property type="entry name" value="Betaine aldehyde dehydrogenase"/>
    <property type="match status" value="1"/>
</dbReference>
<evidence type="ECO:0000313" key="6">
    <source>
        <dbReference type="EMBL" id="GAA97554.1"/>
    </source>
</evidence>
<evidence type="ECO:0000256" key="1">
    <source>
        <dbReference type="ARBA" id="ARBA00009986"/>
    </source>
</evidence>
<dbReference type="AlphaFoldDB" id="G7E3Z4"/>
<dbReference type="PROSITE" id="PS00687">
    <property type="entry name" value="ALDEHYDE_DEHYDR_GLU"/>
    <property type="match status" value="1"/>
</dbReference>
<dbReference type="InterPro" id="IPR016163">
    <property type="entry name" value="Ald_DH_C"/>
</dbReference>
<gene>
    <name evidence="6" type="primary">Mo04232</name>
    <name evidence="6" type="ORF">E5Q_04232</name>
</gene>
<name>G7E3Z4_MIXOS</name>
<dbReference type="FunFam" id="3.40.605.10:FF:000026">
    <property type="entry name" value="Aldehyde dehydrogenase, putative"/>
    <property type="match status" value="1"/>
</dbReference>
<reference evidence="6 7" key="2">
    <citation type="journal article" date="2012" name="Open Biol.">
        <title>Characteristics of nucleosomes and linker DNA regions on the genome of the basidiomycete Mixia osmundae revealed by mono- and dinucleosome mapping.</title>
        <authorList>
            <person name="Nishida H."/>
            <person name="Kondo S."/>
            <person name="Matsumoto T."/>
            <person name="Suzuki Y."/>
            <person name="Yoshikawa H."/>
            <person name="Taylor T.D."/>
            <person name="Sugiyama J."/>
        </authorList>
    </citation>
    <scope>NUCLEOTIDE SEQUENCE [LARGE SCALE GENOMIC DNA]</scope>
    <source>
        <strain evidence="7">CBS 9802 / IAM 14324 / JCM 22182 / KY 12970</strain>
    </source>
</reference>
<dbReference type="Gene3D" id="3.40.605.10">
    <property type="entry name" value="Aldehyde Dehydrogenase, Chain A, domain 1"/>
    <property type="match status" value="1"/>
</dbReference>
<dbReference type="InterPro" id="IPR016162">
    <property type="entry name" value="Ald_DH_N"/>
</dbReference>
<evidence type="ECO:0000256" key="2">
    <source>
        <dbReference type="ARBA" id="ARBA00023002"/>
    </source>
</evidence>
<dbReference type="InterPro" id="IPR016160">
    <property type="entry name" value="Ald_DH_CS_CYS"/>
</dbReference>
<feature type="domain" description="Aldehyde dehydrogenase" evidence="5">
    <location>
        <begin position="58"/>
        <end position="518"/>
    </location>
</feature>
<dbReference type="InterPro" id="IPR029510">
    <property type="entry name" value="Ald_DH_CS_GLU"/>
</dbReference>
<proteinExistence type="inferred from homology"/>
<dbReference type="FunFam" id="3.40.605.10:FF:000007">
    <property type="entry name" value="NAD/NADP-dependent betaine aldehyde dehydrogenase"/>
    <property type="match status" value="1"/>
</dbReference>
<dbReference type="InterPro" id="IPR015590">
    <property type="entry name" value="Aldehyde_DH_dom"/>
</dbReference>
<evidence type="ECO:0000256" key="4">
    <source>
        <dbReference type="RuleBase" id="RU003345"/>
    </source>
</evidence>
<comment type="similarity">
    <text evidence="1 4">Belongs to the aldehyde dehydrogenase family.</text>
</comment>
<dbReference type="InParanoid" id="G7E3Z4"/>
<dbReference type="PROSITE" id="PS00070">
    <property type="entry name" value="ALDEHYDE_DEHYDR_CYS"/>
    <property type="match status" value="1"/>
</dbReference>
<dbReference type="OrthoDB" id="310895at2759"/>
<organism evidence="6 7">
    <name type="scientific">Mixia osmundae (strain CBS 9802 / IAM 14324 / JCM 22182 / KY 12970)</name>
    <dbReference type="NCBI Taxonomy" id="764103"/>
    <lineage>
        <taxon>Eukaryota</taxon>
        <taxon>Fungi</taxon>
        <taxon>Dikarya</taxon>
        <taxon>Basidiomycota</taxon>
        <taxon>Pucciniomycotina</taxon>
        <taxon>Mixiomycetes</taxon>
        <taxon>Mixiales</taxon>
        <taxon>Mixiaceae</taxon>
        <taxon>Mixia</taxon>
    </lineage>
</organism>
<dbReference type="CDD" id="cd07091">
    <property type="entry name" value="ALDH_F1-2_Ald2-like"/>
    <property type="match status" value="1"/>
</dbReference>
<reference evidence="6 7" key="1">
    <citation type="journal article" date="2011" name="J. Gen. Appl. Microbiol.">
        <title>Draft genome sequencing of the enigmatic basidiomycete Mixia osmundae.</title>
        <authorList>
            <person name="Nishida H."/>
            <person name="Nagatsuka Y."/>
            <person name="Sugiyama J."/>
        </authorList>
    </citation>
    <scope>NUCLEOTIDE SEQUENCE [LARGE SCALE GENOMIC DNA]</scope>
    <source>
        <strain evidence="7">CBS 9802 / IAM 14324 / JCM 22182 / KY 12970</strain>
    </source>
</reference>
<dbReference type="Pfam" id="PF00171">
    <property type="entry name" value="Aldedh"/>
    <property type="match status" value="1"/>
</dbReference>
<comment type="caution">
    <text evidence="6">The sequence shown here is derived from an EMBL/GenBank/DDBJ whole genome shotgun (WGS) entry which is preliminary data.</text>
</comment>
<dbReference type="eggNOG" id="KOG2450">
    <property type="taxonomic scope" value="Eukaryota"/>
</dbReference>
<dbReference type="InterPro" id="IPR016161">
    <property type="entry name" value="Ald_DH/histidinol_DH"/>
</dbReference>
<dbReference type="HOGENOM" id="CLU_005391_0_2_1"/>
<dbReference type="EMBL" id="BABT02000126">
    <property type="protein sequence ID" value="GAA97554.1"/>
    <property type="molecule type" value="Genomic_DNA"/>
</dbReference>
<accession>G7E3Z4</accession>
<dbReference type="STRING" id="764103.G7E3Z4"/>
<evidence type="ECO:0000256" key="3">
    <source>
        <dbReference type="PROSITE-ProRule" id="PRU10007"/>
    </source>
</evidence>
<protein>
    <recommendedName>
        <fullName evidence="5">Aldehyde dehydrogenase domain-containing protein</fullName>
    </recommendedName>
</protein>
<keyword evidence="7" id="KW-1185">Reference proteome</keyword>
<dbReference type="SUPFAM" id="SSF53720">
    <property type="entry name" value="ALDH-like"/>
    <property type="match status" value="1"/>
</dbReference>
<feature type="active site" evidence="3">
    <location>
        <position position="295"/>
    </location>
</feature>
<dbReference type="GO" id="GO:0004030">
    <property type="term" value="F:aldehyde dehydrogenase [NAD(P)+] activity"/>
    <property type="evidence" value="ECO:0007669"/>
    <property type="project" value="UniProtKB-ARBA"/>
</dbReference>